<dbReference type="EMBL" id="CP034279">
    <property type="protein sequence ID" value="QGV77487.1"/>
    <property type="molecule type" value="Genomic_DNA"/>
</dbReference>
<reference evidence="2 3" key="1">
    <citation type="submission" date="2018-12" db="EMBL/GenBank/DDBJ databases">
        <title>Complete genome sequence of Streptomyces ficellus NRRL8067, the producer of ficellomycin, feldamycin and nojirimycin.</title>
        <authorList>
            <person name="Zhang H."/>
            <person name="Yue R."/>
            <person name="Liu Y."/>
            <person name="Li M."/>
            <person name="Mu H."/>
            <person name="Zhang J."/>
        </authorList>
    </citation>
    <scope>NUCLEOTIDE SEQUENCE [LARGE SCALE GENOMIC DNA]</scope>
    <source>
        <strain evidence="2 3">NRRL 8067</strain>
    </source>
</reference>
<evidence type="ECO:0000313" key="2">
    <source>
        <dbReference type="EMBL" id="QGV77487.1"/>
    </source>
</evidence>
<keyword evidence="3" id="KW-1185">Reference proteome</keyword>
<dbReference type="KEGG" id="sfic:EIZ62_03905"/>
<dbReference type="RefSeq" id="WP_156691305.1">
    <property type="nucleotide sequence ID" value="NZ_CP034279.1"/>
</dbReference>
<sequence>MAEETGITVLRGLPDAAELAAVTTVLLALLRDRSRPADEPRPAAYADWSVRGTGGPTPGGWPARHLRGRQ</sequence>
<organism evidence="2 3">
    <name type="scientific">Streptomyces ficellus</name>
    <dbReference type="NCBI Taxonomy" id="1977088"/>
    <lineage>
        <taxon>Bacteria</taxon>
        <taxon>Bacillati</taxon>
        <taxon>Actinomycetota</taxon>
        <taxon>Actinomycetes</taxon>
        <taxon>Kitasatosporales</taxon>
        <taxon>Streptomycetaceae</taxon>
        <taxon>Streptomyces</taxon>
    </lineage>
</organism>
<accession>A0A6I6F999</accession>
<dbReference type="GO" id="GO:0003989">
    <property type="term" value="F:acetyl-CoA carboxylase activity"/>
    <property type="evidence" value="ECO:0007669"/>
    <property type="project" value="InterPro"/>
</dbReference>
<protein>
    <submittedName>
        <fullName evidence="2">Acyl-CoA carboxylase subunit epsilon</fullName>
    </submittedName>
</protein>
<gene>
    <name evidence="2" type="ORF">EIZ62_03905</name>
</gene>
<feature type="region of interest" description="Disordered" evidence="1">
    <location>
        <begin position="33"/>
        <end position="70"/>
    </location>
</feature>
<dbReference type="AlphaFoldDB" id="A0A6I6F999"/>
<evidence type="ECO:0000313" key="3">
    <source>
        <dbReference type="Proteomes" id="UP000422572"/>
    </source>
</evidence>
<dbReference type="Pfam" id="PF13822">
    <property type="entry name" value="ACC_epsilon"/>
    <property type="match status" value="1"/>
</dbReference>
<name>A0A6I6F999_9ACTN</name>
<dbReference type="GO" id="GO:0004658">
    <property type="term" value="F:propionyl-CoA carboxylase activity"/>
    <property type="evidence" value="ECO:0007669"/>
    <property type="project" value="InterPro"/>
</dbReference>
<evidence type="ECO:0000256" key="1">
    <source>
        <dbReference type="SAM" id="MobiDB-lite"/>
    </source>
</evidence>
<dbReference type="Proteomes" id="UP000422572">
    <property type="component" value="Chromosome"/>
</dbReference>
<dbReference type="InterPro" id="IPR032716">
    <property type="entry name" value="ACC_epsilon"/>
</dbReference>
<proteinExistence type="predicted"/>